<proteinExistence type="predicted"/>
<evidence type="ECO:0000256" key="1">
    <source>
        <dbReference type="SAM" id="MobiDB-lite"/>
    </source>
</evidence>
<name>A0A8T0XHR2_PANVG</name>
<feature type="compositionally biased region" description="Polar residues" evidence="1">
    <location>
        <begin position="1"/>
        <end position="20"/>
    </location>
</feature>
<accession>A0A8T0XHR2</accession>
<dbReference type="Proteomes" id="UP000823388">
    <property type="component" value="Chromosome 1K"/>
</dbReference>
<protein>
    <submittedName>
        <fullName evidence="2">Uncharacterized protein</fullName>
    </submittedName>
</protein>
<evidence type="ECO:0000313" key="2">
    <source>
        <dbReference type="EMBL" id="KAG2657456.1"/>
    </source>
</evidence>
<sequence>MPSPSWCRTPSAPSLSSQCRSAPVPAPHPPRTVALLPTALASSDGAPPTTAIFSASPLSLPVPHQPPVPSLSSQRRSPSPPVMGELTSPVTTALLRSMRPASERSTAAT</sequence>
<gene>
    <name evidence="2" type="ORF">PVAP13_1KG280985</name>
</gene>
<dbReference type="EMBL" id="CM029037">
    <property type="protein sequence ID" value="KAG2657456.1"/>
    <property type="molecule type" value="Genomic_DNA"/>
</dbReference>
<keyword evidence="3" id="KW-1185">Reference proteome</keyword>
<reference evidence="2" key="1">
    <citation type="submission" date="2020-05" db="EMBL/GenBank/DDBJ databases">
        <title>WGS assembly of Panicum virgatum.</title>
        <authorList>
            <person name="Lovell J.T."/>
            <person name="Jenkins J."/>
            <person name="Shu S."/>
            <person name="Juenger T.E."/>
            <person name="Schmutz J."/>
        </authorList>
    </citation>
    <scope>NUCLEOTIDE SEQUENCE</scope>
    <source>
        <strain evidence="2">AP13</strain>
    </source>
</reference>
<comment type="caution">
    <text evidence="2">The sequence shown here is derived from an EMBL/GenBank/DDBJ whole genome shotgun (WGS) entry which is preliminary data.</text>
</comment>
<evidence type="ECO:0000313" key="3">
    <source>
        <dbReference type="Proteomes" id="UP000823388"/>
    </source>
</evidence>
<dbReference type="AlphaFoldDB" id="A0A8T0XHR2"/>
<organism evidence="2 3">
    <name type="scientific">Panicum virgatum</name>
    <name type="common">Blackwell switchgrass</name>
    <dbReference type="NCBI Taxonomy" id="38727"/>
    <lineage>
        <taxon>Eukaryota</taxon>
        <taxon>Viridiplantae</taxon>
        <taxon>Streptophyta</taxon>
        <taxon>Embryophyta</taxon>
        <taxon>Tracheophyta</taxon>
        <taxon>Spermatophyta</taxon>
        <taxon>Magnoliopsida</taxon>
        <taxon>Liliopsida</taxon>
        <taxon>Poales</taxon>
        <taxon>Poaceae</taxon>
        <taxon>PACMAD clade</taxon>
        <taxon>Panicoideae</taxon>
        <taxon>Panicodae</taxon>
        <taxon>Paniceae</taxon>
        <taxon>Panicinae</taxon>
        <taxon>Panicum</taxon>
        <taxon>Panicum sect. Hiantes</taxon>
    </lineage>
</organism>
<feature type="region of interest" description="Disordered" evidence="1">
    <location>
        <begin position="1"/>
        <end position="87"/>
    </location>
</feature>